<reference evidence="8 9" key="1">
    <citation type="submission" date="2016-11" db="EMBL/GenBank/DDBJ databases">
        <authorList>
            <person name="Jaros S."/>
            <person name="Januszkiewicz K."/>
            <person name="Wedrychowicz H."/>
        </authorList>
    </citation>
    <scope>NUCLEOTIDE SEQUENCE [LARGE SCALE GENOMIC DNA]</scope>
</reference>
<evidence type="ECO:0000313" key="9">
    <source>
        <dbReference type="Proteomes" id="UP000249464"/>
    </source>
</evidence>
<evidence type="ECO:0000313" key="8">
    <source>
        <dbReference type="EMBL" id="SGY79902.1"/>
    </source>
</evidence>
<dbReference type="Gene3D" id="1.20.1250.20">
    <property type="entry name" value="MFS general substrate transporter like domains"/>
    <property type="match status" value="1"/>
</dbReference>
<feature type="region of interest" description="Disordered" evidence="6">
    <location>
        <begin position="1"/>
        <end position="50"/>
    </location>
</feature>
<feature type="transmembrane region" description="Helical" evidence="7">
    <location>
        <begin position="105"/>
        <end position="128"/>
    </location>
</feature>
<name>A0A2X0N6I9_9BASI</name>
<feature type="region of interest" description="Disordered" evidence="6">
    <location>
        <begin position="942"/>
        <end position="967"/>
    </location>
</feature>
<feature type="transmembrane region" description="Helical" evidence="7">
    <location>
        <begin position="469"/>
        <end position="493"/>
    </location>
</feature>
<feature type="transmembrane region" description="Helical" evidence="7">
    <location>
        <begin position="140"/>
        <end position="160"/>
    </location>
</feature>
<gene>
    <name evidence="8" type="primary">BQ5605_C008g05247</name>
    <name evidence="8" type="ORF">BQ5605_C008G05247</name>
</gene>
<dbReference type="AlphaFoldDB" id="A0A2X0N6I9"/>
<keyword evidence="5 7" id="KW-0472">Membrane</keyword>
<dbReference type="GO" id="GO:0008506">
    <property type="term" value="F:sucrose:proton symporter activity"/>
    <property type="evidence" value="ECO:0007669"/>
    <property type="project" value="TreeGrafter"/>
</dbReference>
<proteinExistence type="predicted"/>
<dbReference type="GO" id="GO:0005886">
    <property type="term" value="C:plasma membrane"/>
    <property type="evidence" value="ECO:0007669"/>
    <property type="project" value="TreeGrafter"/>
</dbReference>
<feature type="compositionally biased region" description="Basic and acidic residues" evidence="6">
    <location>
        <begin position="769"/>
        <end position="781"/>
    </location>
</feature>
<dbReference type="EMBL" id="FQNC01000048">
    <property type="protein sequence ID" value="SGY79902.1"/>
    <property type="molecule type" value="Genomic_DNA"/>
</dbReference>
<dbReference type="PANTHER" id="PTHR19432">
    <property type="entry name" value="SUGAR TRANSPORTER"/>
    <property type="match status" value="1"/>
</dbReference>
<feature type="region of interest" description="Disordered" evidence="6">
    <location>
        <begin position="619"/>
        <end position="640"/>
    </location>
</feature>
<keyword evidence="2" id="KW-0813">Transport</keyword>
<feature type="compositionally biased region" description="Basic and acidic residues" evidence="6">
    <location>
        <begin position="722"/>
        <end position="732"/>
    </location>
</feature>
<dbReference type="PANTHER" id="PTHR19432:SF91">
    <property type="entry name" value="GENERAL ALPHA-GLUCOSIDE PERMEASE"/>
    <property type="match status" value="1"/>
</dbReference>
<accession>A0A2X0N6I9</accession>
<evidence type="ECO:0000256" key="1">
    <source>
        <dbReference type="ARBA" id="ARBA00004141"/>
    </source>
</evidence>
<feature type="transmembrane region" description="Helical" evidence="7">
    <location>
        <begin position="441"/>
        <end position="463"/>
    </location>
</feature>
<dbReference type="InterPro" id="IPR036259">
    <property type="entry name" value="MFS_trans_sf"/>
</dbReference>
<feature type="transmembrane region" description="Helical" evidence="7">
    <location>
        <begin position="381"/>
        <end position="406"/>
    </location>
</feature>
<evidence type="ECO:0000256" key="5">
    <source>
        <dbReference type="ARBA" id="ARBA00023136"/>
    </source>
</evidence>
<keyword evidence="4 7" id="KW-1133">Transmembrane helix</keyword>
<keyword evidence="9" id="KW-1185">Reference proteome</keyword>
<comment type="subcellular location">
    <subcellularLocation>
        <location evidence="1">Membrane</location>
        <topology evidence="1">Multi-pass membrane protein</topology>
    </subcellularLocation>
</comment>
<evidence type="ECO:0000256" key="3">
    <source>
        <dbReference type="ARBA" id="ARBA00022692"/>
    </source>
</evidence>
<sequence length="967" mass="103962">MTGGGGGLSFGRPRPSGNRATVLSSTSSPSAAPSPPSPSGTGAPTRRTRSRWVGRAAVLPTSPFASQTLKLIVVSLSMLGLQLVWSCEMAQASPYLLSLGVSKAMMSVVFVAGPLSGLIVQPVVGVLSDGCRSSLGRRRPFIIAGCAVSSLGVVLLGWSGQVAGWFTTHESAIQSHLTIALAVLSIYLIDFSINVVQAMDRALLVDVLPPNLQEAANAWASRMVGFGAVFGYWFGGLDLVYWSNGYLGDNQLKVSRSRAFFLCGSHAITITCVQERVLISRETVDEATGEGSKKPVAMLKALQEIWTTIKTLPRPIQEVVNIQTKSSQFTLSLAWYPIMFFSTTWVAEAYLRSLEGGGPIDLGNVSVKVRDDATRAGTRAMLFHSIVALATSILLPPFVASSAASFSSPPPRLRHPPNVSSFLDRLTKTWRRFAPTLPLPWLSLPLLWTLSNGLFGILLLSTYLSSSVFGASLIIAAVGFCGAITQWAPFALLGELILSLGATSTSSNPLHFDYASAGGIPTSTWNESRASLDDNYQAPYDDTLKASYGFQSNPTTTENEDDDNVQIARFRSTATSTVTSSIGSPNSATSAYFEAVMDTPMVADTPSLPLPPFHPSTSKIEVPFLNKTPTPPPRHDPPSELRIVTSPVARLPSHIDVDLFSSHPYNYPLHADEASSQLTLLPGDSRSATPMRRGSASSPLQILQVRHSDDENSENSSDSGDADGKKRDRRGVQDGGDEEMYGGRRGTIKASLADGAPTIMIDEDQDGLDQERAGEDSRDRLGEEDDEDLDGAADQAGAILGRPALFCRIHNIYVVMPQFLVTALSSIIFALFAPHQPIIHHGGSTTHPIIPADPGTVSPDDPLSGEGGELGERLIRRAVWATLNHLVPLLTRASDETPTGDDPPLERQYDPLGMIFQFGGFMALISAYLAWKMTRHWNEREREARSHHGALRGQGGPGGTMMRSDRT</sequence>
<dbReference type="Proteomes" id="UP000249464">
    <property type="component" value="Unassembled WGS sequence"/>
</dbReference>
<dbReference type="SUPFAM" id="SSF103473">
    <property type="entry name" value="MFS general substrate transporter"/>
    <property type="match status" value="1"/>
</dbReference>
<feature type="transmembrane region" description="Helical" evidence="7">
    <location>
        <begin position="172"/>
        <end position="193"/>
    </location>
</feature>
<evidence type="ECO:0000256" key="4">
    <source>
        <dbReference type="ARBA" id="ARBA00022989"/>
    </source>
</evidence>
<feature type="transmembrane region" description="Helical" evidence="7">
    <location>
        <begin position="912"/>
        <end position="931"/>
    </location>
</feature>
<evidence type="ECO:0000256" key="7">
    <source>
        <dbReference type="SAM" id="Phobius"/>
    </source>
</evidence>
<evidence type="ECO:0000256" key="6">
    <source>
        <dbReference type="SAM" id="MobiDB-lite"/>
    </source>
</evidence>
<evidence type="ECO:0000256" key="2">
    <source>
        <dbReference type="ARBA" id="ARBA00022448"/>
    </source>
</evidence>
<protein>
    <submittedName>
        <fullName evidence="8">BQ5605_C008g05247 protein</fullName>
    </submittedName>
</protein>
<feature type="region of interest" description="Disordered" evidence="6">
    <location>
        <begin position="678"/>
        <end position="789"/>
    </location>
</feature>
<keyword evidence="3 7" id="KW-0812">Transmembrane</keyword>
<organism evidence="8 9">
    <name type="scientific">Microbotryum silenes-dioicae</name>
    <dbReference type="NCBI Taxonomy" id="796604"/>
    <lineage>
        <taxon>Eukaryota</taxon>
        <taxon>Fungi</taxon>
        <taxon>Dikarya</taxon>
        <taxon>Basidiomycota</taxon>
        <taxon>Pucciniomycotina</taxon>
        <taxon>Microbotryomycetes</taxon>
        <taxon>Microbotryales</taxon>
        <taxon>Microbotryaceae</taxon>
        <taxon>Microbotryum</taxon>
    </lineage>
</organism>